<dbReference type="AlphaFoldDB" id="A0A2T4ZIC9"/>
<sequence>MKVALLGASGMIGSRILAELSSRGHQVTALARDTAKIAPLPGVTAKAVDAFDGKALAAAYAGHDAAISSVHYLASDADTLIGAAKASGVPRYLVVGGAGSLEVAPGVRLFDTPQFPAIYLGEAKAGGAFLDKLKAEPTLNWTFLSPAALIQPGERTGRFRLGGDQFFVDAAGNSAISAEDYAIALVDELETPKHSRKRFSVAY</sequence>
<dbReference type="InterPro" id="IPR016040">
    <property type="entry name" value="NAD(P)-bd_dom"/>
</dbReference>
<dbReference type="Pfam" id="PF13460">
    <property type="entry name" value="NAD_binding_10"/>
    <property type="match status" value="1"/>
</dbReference>
<keyword evidence="3" id="KW-1185">Reference proteome</keyword>
<evidence type="ECO:0000313" key="3">
    <source>
        <dbReference type="Proteomes" id="UP000241808"/>
    </source>
</evidence>
<dbReference type="InterPro" id="IPR051606">
    <property type="entry name" value="Polyketide_Oxido-like"/>
</dbReference>
<protein>
    <recommendedName>
        <fullName evidence="1">NAD(P)-binding domain-containing protein</fullName>
    </recommendedName>
</protein>
<dbReference type="PANTHER" id="PTHR43355">
    <property type="entry name" value="FLAVIN REDUCTASE (NADPH)"/>
    <property type="match status" value="1"/>
</dbReference>
<dbReference type="SUPFAM" id="SSF51735">
    <property type="entry name" value="NAD(P)-binding Rossmann-fold domains"/>
    <property type="match status" value="1"/>
</dbReference>
<feature type="domain" description="NAD(P)-binding" evidence="1">
    <location>
        <begin position="7"/>
        <end position="192"/>
    </location>
</feature>
<proteinExistence type="predicted"/>
<accession>A0A2T4ZIC9</accession>
<dbReference type="Proteomes" id="UP000241808">
    <property type="component" value="Unassembled WGS sequence"/>
</dbReference>
<dbReference type="OrthoDB" id="7352421at2"/>
<dbReference type="EMBL" id="PZZL01000001">
    <property type="protein sequence ID" value="PTM61724.1"/>
    <property type="molecule type" value="Genomic_DNA"/>
</dbReference>
<name>A0A2T4ZIC9_9HYPH</name>
<dbReference type="GO" id="GO:0016646">
    <property type="term" value="F:oxidoreductase activity, acting on the CH-NH group of donors, NAD or NADP as acceptor"/>
    <property type="evidence" value="ECO:0007669"/>
    <property type="project" value="TreeGrafter"/>
</dbReference>
<evidence type="ECO:0000259" key="1">
    <source>
        <dbReference type="Pfam" id="PF13460"/>
    </source>
</evidence>
<dbReference type="RefSeq" id="WP_108174174.1">
    <property type="nucleotide sequence ID" value="NZ_PZZL01000001.1"/>
</dbReference>
<reference evidence="2 3" key="1">
    <citation type="submission" date="2018-04" db="EMBL/GenBank/DDBJ databases">
        <title>Genomic Encyclopedia of Archaeal and Bacterial Type Strains, Phase II (KMG-II): from individual species to whole genera.</title>
        <authorList>
            <person name="Goeker M."/>
        </authorList>
    </citation>
    <scope>NUCLEOTIDE SEQUENCE [LARGE SCALE GENOMIC DNA]</scope>
    <source>
        <strain evidence="2 3">DSM 25521</strain>
    </source>
</reference>
<comment type="caution">
    <text evidence="2">The sequence shown here is derived from an EMBL/GenBank/DDBJ whole genome shotgun (WGS) entry which is preliminary data.</text>
</comment>
<dbReference type="InterPro" id="IPR036291">
    <property type="entry name" value="NAD(P)-bd_dom_sf"/>
</dbReference>
<evidence type="ECO:0000313" key="2">
    <source>
        <dbReference type="EMBL" id="PTM61724.1"/>
    </source>
</evidence>
<dbReference type="PANTHER" id="PTHR43355:SF2">
    <property type="entry name" value="FLAVIN REDUCTASE (NADPH)"/>
    <property type="match status" value="1"/>
</dbReference>
<organism evidence="2 3">
    <name type="scientific">Phreatobacter oligotrophus</name>
    <dbReference type="NCBI Taxonomy" id="1122261"/>
    <lineage>
        <taxon>Bacteria</taxon>
        <taxon>Pseudomonadati</taxon>
        <taxon>Pseudomonadota</taxon>
        <taxon>Alphaproteobacteria</taxon>
        <taxon>Hyphomicrobiales</taxon>
        <taxon>Phreatobacteraceae</taxon>
        <taxon>Phreatobacter</taxon>
    </lineage>
</organism>
<gene>
    <name evidence="2" type="ORF">C8P69_101395</name>
</gene>
<dbReference type="Gene3D" id="3.40.50.720">
    <property type="entry name" value="NAD(P)-binding Rossmann-like Domain"/>
    <property type="match status" value="1"/>
</dbReference>